<comment type="similarity">
    <text evidence="1">Belongs to the arrestin family.</text>
</comment>
<dbReference type="EMBL" id="CADEBC010000522">
    <property type="protein sequence ID" value="CAB3244968.1"/>
    <property type="molecule type" value="Genomic_DNA"/>
</dbReference>
<dbReference type="GO" id="GO:0005737">
    <property type="term" value="C:cytoplasm"/>
    <property type="evidence" value="ECO:0007669"/>
    <property type="project" value="TreeGrafter"/>
</dbReference>
<evidence type="ECO:0000313" key="7">
    <source>
        <dbReference type="Proteomes" id="UP000494106"/>
    </source>
</evidence>
<keyword evidence="7" id="KW-1185">Reference proteome</keyword>
<evidence type="ECO:0000256" key="2">
    <source>
        <dbReference type="ARBA" id="ARBA00022606"/>
    </source>
</evidence>
<dbReference type="InterPro" id="IPR014756">
    <property type="entry name" value="Ig_E-set"/>
</dbReference>
<feature type="compositionally biased region" description="Pro residues" evidence="3">
    <location>
        <begin position="402"/>
        <end position="428"/>
    </location>
</feature>
<feature type="compositionally biased region" description="Low complexity" evidence="3">
    <location>
        <begin position="510"/>
        <end position="519"/>
    </location>
</feature>
<reference evidence="7 8" key="1">
    <citation type="submission" date="2020-04" db="EMBL/GenBank/DDBJ databases">
        <authorList>
            <person name="Wallbank WR R."/>
            <person name="Pardo Diaz C."/>
            <person name="Kozak K."/>
            <person name="Martin S."/>
            <person name="Jiggins C."/>
            <person name="Moest M."/>
            <person name="Warren A I."/>
            <person name="Byers J.R.P. K."/>
            <person name="Montejo-Kovacevich G."/>
            <person name="Yen C E."/>
        </authorList>
    </citation>
    <scope>NUCLEOTIDE SEQUENCE [LARGE SCALE GENOMIC DNA]</scope>
</reference>
<dbReference type="InterPro" id="IPR050357">
    <property type="entry name" value="Arrestin_domain-protein"/>
</dbReference>
<comment type="caution">
    <text evidence="6">The sequence shown here is derived from an EMBL/GenBank/DDBJ whole genome shotgun (WGS) entry which is preliminary data.</text>
</comment>
<evidence type="ECO:0000256" key="3">
    <source>
        <dbReference type="SAM" id="MobiDB-lite"/>
    </source>
</evidence>
<evidence type="ECO:0000259" key="4">
    <source>
        <dbReference type="SMART" id="SM01017"/>
    </source>
</evidence>
<dbReference type="InterPro" id="IPR014752">
    <property type="entry name" value="Arrestin-like_C"/>
</dbReference>
<evidence type="ECO:0000313" key="8">
    <source>
        <dbReference type="Proteomes" id="UP000494256"/>
    </source>
</evidence>
<evidence type="ECO:0000313" key="6">
    <source>
        <dbReference type="EMBL" id="CAB3260497.1"/>
    </source>
</evidence>
<gene>
    <name evidence="5" type="ORF">APLA_LOCUS10238</name>
    <name evidence="6" type="ORF">APLA_LOCUS16998</name>
</gene>
<feature type="compositionally biased region" description="Polar residues" evidence="3">
    <location>
        <begin position="467"/>
        <end position="476"/>
    </location>
</feature>
<evidence type="ECO:0000313" key="5">
    <source>
        <dbReference type="EMBL" id="CAB3244968.1"/>
    </source>
</evidence>
<dbReference type="PANTHER" id="PTHR11188:SF176">
    <property type="entry name" value="ARRESTIN DOMAIN-CONTAINING PROTEIN 1"/>
    <property type="match status" value="1"/>
</dbReference>
<feature type="compositionally biased region" description="Low complexity" evidence="3">
    <location>
        <begin position="382"/>
        <end position="401"/>
    </location>
</feature>
<organism evidence="6 8">
    <name type="scientific">Arctia plantaginis</name>
    <name type="common">Wood tiger moth</name>
    <name type="synonym">Phalaena plantaginis</name>
    <dbReference type="NCBI Taxonomy" id="874455"/>
    <lineage>
        <taxon>Eukaryota</taxon>
        <taxon>Metazoa</taxon>
        <taxon>Ecdysozoa</taxon>
        <taxon>Arthropoda</taxon>
        <taxon>Hexapoda</taxon>
        <taxon>Insecta</taxon>
        <taxon>Pterygota</taxon>
        <taxon>Neoptera</taxon>
        <taxon>Endopterygota</taxon>
        <taxon>Lepidoptera</taxon>
        <taxon>Glossata</taxon>
        <taxon>Ditrysia</taxon>
        <taxon>Noctuoidea</taxon>
        <taxon>Erebidae</taxon>
        <taxon>Arctiinae</taxon>
        <taxon>Arctia</taxon>
    </lineage>
</organism>
<keyword evidence="2" id="KW-0716">Sensory transduction</keyword>
<name>A0A8S1BP33_ARCPL</name>
<dbReference type="SUPFAM" id="SSF81296">
    <property type="entry name" value="E set domains"/>
    <property type="match status" value="2"/>
</dbReference>
<dbReference type="AlphaFoldDB" id="A0A8S1BP33"/>
<feature type="compositionally biased region" description="Pro residues" evidence="3">
    <location>
        <begin position="367"/>
        <end position="381"/>
    </location>
</feature>
<feature type="region of interest" description="Disordered" evidence="3">
    <location>
        <begin position="354"/>
        <end position="519"/>
    </location>
</feature>
<dbReference type="OrthoDB" id="7785529at2759"/>
<dbReference type="InterPro" id="IPR011021">
    <property type="entry name" value="Arrestin-like_N"/>
</dbReference>
<dbReference type="Proteomes" id="UP000494106">
    <property type="component" value="Unassembled WGS sequence"/>
</dbReference>
<feature type="domain" description="Arrestin C-terminal-like" evidence="4">
    <location>
        <begin position="178"/>
        <end position="309"/>
    </location>
</feature>
<accession>A0A8S1BP33</accession>
<dbReference type="Pfam" id="PF00339">
    <property type="entry name" value="Arrestin_N"/>
    <property type="match status" value="1"/>
</dbReference>
<dbReference type="InterPro" id="IPR011022">
    <property type="entry name" value="Arrestin_C-like"/>
</dbReference>
<sequence>MGFDAGQILLDSDNGAYFAGQTIFGRMVFDQGKPKNIHGIYISFKGFCKVHWTTTETRRVNDREITEHIDHESYEEYFNRKVFVFGSENGDHQLQPGHHEFNFDFPLPINIPSSFEADDGHIRYRVKAVMVTSGIFSSNKEKMAAFRVFVPVDLNLNPFCKEPLHLELINSYCCWCAAAGSSEVRVNMPVGGYCPGQTIPLEVKVSNLSRVDIDEIKMTIKREIRFEAVSRPDVHTNTYIVAEIKKGLVASGTTPEWNLEMPIPAMEIYNFDACKYIDVSYTFKLSIEVSGCHEDADETQPIIFGNIPLVGFQDNVPNPQQDQMPKNMPGQNIQGGNYYPAPAIIHQPQAITAQPNGNYQQNIPYPGQQPYPGIQPYPNPGNQPYHYPGNLPYPNQGNQPYPNQPYPNQPYPPQGNQPYPNQPYPPQGNQPYPNVTPYNNSGSPFPAGNLPQPVPAPYPGPEPVTNPAVTTSNLVKTGNFGFVVSGDGASSPLLPPGSNTPYPTGPPSSPYGAPSAPQL</sequence>
<dbReference type="Gene3D" id="2.60.40.640">
    <property type="match status" value="2"/>
</dbReference>
<dbReference type="Proteomes" id="UP000494256">
    <property type="component" value="Unassembled WGS sequence"/>
</dbReference>
<protein>
    <recommendedName>
        <fullName evidence="4">Arrestin C-terminal-like domain-containing protein</fullName>
    </recommendedName>
</protein>
<evidence type="ECO:0000256" key="1">
    <source>
        <dbReference type="ARBA" id="ARBA00005298"/>
    </source>
</evidence>
<dbReference type="EMBL" id="CADEBD010000857">
    <property type="protein sequence ID" value="CAB3260497.1"/>
    <property type="molecule type" value="Genomic_DNA"/>
</dbReference>
<proteinExistence type="inferred from homology"/>
<dbReference type="GO" id="GO:0015031">
    <property type="term" value="P:protein transport"/>
    <property type="evidence" value="ECO:0007669"/>
    <property type="project" value="TreeGrafter"/>
</dbReference>
<dbReference type="Pfam" id="PF02752">
    <property type="entry name" value="Arrestin_C"/>
    <property type="match status" value="1"/>
</dbReference>
<dbReference type="PANTHER" id="PTHR11188">
    <property type="entry name" value="ARRESTIN DOMAIN CONTAINING PROTEIN"/>
    <property type="match status" value="1"/>
</dbReference>
<feature type="compositionally biased region" description="Pro residues" evidence="3">
    <location>
        <begin position="452"/>
        <end position="464"/>
    </location>
</feature>
<dbReference type="SMART" id="SM01017">
    <property type="entry name" value="Arrestin_C"/>
    <property type="match status" value="1"/>
</dbReference>